<proteinExistence type="predicted"/>
<evidence type="ECO:0000313" key="2">
    <source>
        <dbReference type="Proteomes" id="UP000003684"/>
    </source>
</evidence>
<evidence type="ECO:0000313" key="1">
    <source>
        <dbReference type="EMBL" id="EFB62265.1"/>
    </source>
</evidence>
<gene>
    <name evidence="1" type="ORF">HMPREF9209_0933</name>
</gene>
<dbReference type="Proteomes" id="UP000003684">
    <property type="component" value="Unassembled WGS sequence"/>
</dbReference>
<dbReference type="AlphaFoldDB" id="D1YJW8"/>
<dbReference type="EMBL" id="ADFT01000024">
    <property type="protein sequence ID" value="EFB62265.1"/>
    <property type="molecule type" value="Genomic_DNA"/>
</dbReference>
<reference evidence="1 2" key="1">
    <citation type="submission" date="2009-12" db="EMBL/GenBank/DDBJ databases">
        <title>Genome Sequence of Lactobacillus gasseri 224-1.</title>
        <authorList>
            <person name="Durkin A.S."/>
            <person name="Madupu R."/>
            <person name="Torralba M."/>
            <person name="Methe B."/>
            <person name="Sutton G."/>
            <person name="Strausberg R.L."/>
            <person name="Nelson K.E."/>
        </authorList>
    </citation>
    <scope>NUCLEOTIDE SEQUENCE [LARGE SCALE GENOMIC DNA]</scope>
    <source>
        <strain evidence="1 2">224-1</strain>
    </source>
</reference>
<protein>
    <submittedName>
        <fullName evidence="1">Uncharacterized protein</fullName>
    </submittedName>
</protein>
<organism evidence="1 2">
    <name type="scientific">Lactobacillus gasseri 224-1</name>
    <dbReference type="NCBI Taxonomy" id="679196"/>
    <lineage>
        <taxon>Bacteria</taxon>
        <taxon>Bacillati</taxon>
        <taxon>Bacillota</taxon>
        <taxon>Bacilli</taxon>
        <taxon>Lactobacillales</taxon>
        <taxon>Lactobacillaceae</taxon>
        <taxon>Lactobacillus</taxon>
    </lineage>
</organism>
<comment type="caution">
    <text evidence="1">The sequence shown here is derived from an EMBL/GenBank/DDBJ whole genome shotgun (WGS) entry which is preliminary data.</text>
</comment>
<sequence>MIYSNDDINKTLDDFYHEQANREWVKQKSKKIENIVNNELKKLKKKLLSYASN</sequence>
<dbReference type="Pfam" id="PF05833">
    <property type="entry name" value="NFACT_N"/>
    <property type="match status" value="1"/>
</dbReference>
<name>D1YJW8_LACGS</name>
<accession>D1YJW8</accession>